<dbReference type="SUPFAM" id="SSF53187">
    <property type="entry name" value="Zn-dependent exopeptidases"/>
    <property type="match status" value="1"/>
</dbReference>
<dbReference type="Proteomes" id="UP000683139">
    <property type="component" value="Unassembled WGS sequence"/>
</dbReference>
<dbReference type="GO" id="GO:0046872">
    <property type="term" value="F:metal ion binding"/>
    <property type="evidence" value="ECO:0007669"/>
    <property type="project" value="UniProtKB-KW"/>
</dbReference>
<keyword evidence="4" id="KW-0472">Membrane</keyword>
<comment type="caution">
    <text evidence="6">The sequence shown here is derived from an EMBL/GenBank/DDBJ whole genome shotgun (WGS) entry which is preliminary data.</text>
</comment>
<keyword evidence="2" id="KW-0378">Hydrolase</keyword>
<keyword evidence="7" id="KW-1185">Reference proteome</keyword>
<keyword evidence="3" id="KW-0464">Manganese</keyword>
<dbReference type="PANTHER" id="PTHR11014:SF63">
    <property type="entry name" value="METALLOPEPTIDASE, PUTATIVE (AFU_ORTHOLOGUE AFUA_6G09600)-RELATED"/>
    <property type="match status" value="1"/>
</dbReference>
<proteinExistence type="inferred from homology"/>
<evidence type="ECO:0000313" key="6">
    <source>
        <dbReference type="EMBL" id="GIP15983.1"/>
    </source>
</evidence>
<evidence type="ECO:0000313" key="7">
    <source>
        <dbReference type="Proteomes" id="UP000683139"/>
    </source>
</evidence>
<feature type="transmembrane region" description="Helical" evidence="4">
    <location>
        <begin position="374"/>
        <end position="391"/>
    </location>
</feature>
<dbReference type="CDD" id="cd03886">
    <property type="entry name" value="M20_Acy1"/>
    <property type="match status" value="1"/>
</dbReference>
<dbReference type="PANTHER" id="PTHR11014">
    <property type="entry name" value="PEPTIDASE M20 FAMILY MEMBER"/>
    <property type="match status" value="1"/>
</dbReference>
<dbReference type="Gene3D" id="3.40.630.10">
    <property type="entry name" value="Zn peptidases"/>
    <property type="match status" value="1"/>
</dbReference>
<gene>
    <name evidence="6" type="ORF">J40TS1_16250</name>
</gene>
<keyword evidence="4" id="KW-1133">Transmembrane helix</keyword>
<dbReference type="SUPFAM" id="SSF55031">
    <property type="entry name" value="Bacterial exopeptidase dimerisation domain"/>
    <property type="match status" value="1"/>
</dbReference>
<comment type="cofactor">
    <cofactor evidence="3">
        <name>Mn(2+)</name>
        <dbReference type="ChEBI" id="CHEBI:29035"/>
    </cofactor>
    <text evidence="3">The Mn(2+) ion enhances activity.</text>
</comment>
<sequence>MSFSHLLAEAQKLQQQLVSWRREFHMHPELGFQEHVTSSIVEQHVRKLGLEVMTNIGGTGVVAILRGKQPGPVIGLRADMDALPIQEENNHAYRSKINGVAHLCGHDGHTSMLMGAAQLLTELGPPERGSIAFVFQPAEEGLAGADAMLKDGLLEKTGISAMAALHVNPSRPTGNISITKGVTGASTDTIELKIIGQGGHAARPHESVDAIAVAAQVITALQQIPSRLVDPLETAVVTIGKIEGGFMENVIAPEVTMRGTIRTLNANVRDKIPQLLHQVIGGVTSAFGASYELIVHRGYPPVVNHPYMVEMIAEASDQLFGDRQWEEGKPSTGGEDFAFYCEKVPAAMFRLGVSNGQSETMYPLHHPRFDMDEHALPIGVAMLSAIALLYLQQQKTT</sequence>
<feature type="binding site" evidence="3">
    <location>
        <position position="365"/>
    </location>
    <ligand>
        <name>Mn(2+)</name>
        <dbReference type="ChEBI" id="CHEBI:29035"/>
        <label>2</label>
    </ligand>
</feature>
<evidence type="ECO:0000256" key="1">
    <source>
        <dbReference type="ARBA" id="ARBA00006153"/>
    </source>
</evidence>
<dbReference type="PIRSF" id="PIRSF005962">
    <property type="entry name" value="Pept_M20D_amidohydro"/>
    <property type="match status" value="1"/>
</dbReference>
<feature type="binding site" evidence="3">
    <location>
        <position position="104"/>
    </location>
    <ligand>
        <name>Mn(2+)</name>
        <dbReference type="ChEBI" id="CHEBI:29035"/>
        <label>2</label>
    </ligand>
</feature>
<name>A0A920CY48_9BACL</name>
<feature type="binding site" evidence="3">
    <location>
        <position position="140"/>
    </location>
    <ligand>
        <name>Mn(2+)</name>
        <dbReference type="ChEBI" id="CHEBI:29035"/>
        <label>2</label>
    </ligand>
</feature>
<keyword evidence="4" id="KW-0812">Transmembrane</keyword>
<dbReference type="Pfam" id="PF07687">
    <property type="entry name" value="M20_dimer"/>
    <property type="match status" value="1"/>
</dbReference>
<dbReference type="InterPro" id="IPR017439">
    <property type="entry name" value="Amidohydrolase"/>
</dbReference>
<dbReference type="InterPro" id="IPR036264">
    <property type="entry name" value="Bact_exopeptidase_dim_dom"/>
</dbReference>
<dbReference type="AlphaFoldDB" id="A0A920CY48"/>
<evidence type="ECO:0000256" key="4">
    <source>
        <dbReference type="SAM" id="Phobius"/>
    </source>
</evidence>
<keyword evidence="3" id="KW-0479">Metal-binding</keyword>
<dbReference type="InterPro" id="IPR002933">
    <property type="entry name" value="Peptidase_M20"/>
</dbReference>
<dbReference type="NCBIfam" id="TIGR01891">
    <property type="entry name" value="amidohydrolases"/>
    <property type="match status" value="1"/>
</dbReference>
<dbReference type="EMBL" id="BOSE01000002">
    <property type="protein sequence ID" value="GIP15983.1"/>
    <property type="molecule type" value="Genomic_DNA"/>
</dbReference>
<dbReference type="Gene3D" id="3.30.70.360">
    <property type="match status" value="1"/>
</dbReference>
<reference evidence="6" key="1">
    <citation type="submission" date="2021-03" db="EMBL/GenBank/DDBJ databases">
        <title>Antimicrobial resistance genes in bacteria isolated from Japanese honey, and their potential for conferring macrolide and lincosamide resistance in the American foulbrood pathogen Paenibacillus larvae.</title>
        <authorList>
            <person name="Okamoto M."/>
            <person name="Kumagai M."/>
            <person name="Kanamori H."/>
            <person name="Takamatsu D."/>
        </authorList>
    </citation>
    <scope>NUCLEOTIDE SEQUENCE</scope>
    <source>
        <strain evidence="6">J40TS1</strain>
    </source>
</reference>
<evidence type="ECO:0000256" key="3">
    <source>
        <dbReference type="PIRSR" id="PIRSR005962-1"/>
    </source>
</evidence>
<dbReference type="Pfam" id="PF01546">
    <property type="entry name" value="Peptidase_M20"/>
    <property type="match status" value="1"/>
</dbReference>
<dbReference type="RefSeq" id="WP_213514236.1">
    <property type="nucleotide sequence ID" value="NZ_BOSE01000002.1"/>
</dbReference>
<feature type="domain" description="Peptidase M20 dimerisation" evidence="5">
    <location>
        <begin position="190"/>
        <end position="280"/>
    </location>
</feature>
<dbReference type="GO" id="GO:0016787">
    <property type="term" value="F:hydrolase activity"/>
    <property type="evidence" value="ECO:0007669"/>
    <property type="project" value="UniProtKB-KW"/>
</dbReference>
<dbReference type="FunFam" id="3.30.70.360:FF:000014">
    <property type="entry name" value="N-acyl-L-amino acid amidohydrolase"/>
    <property type="match status" value="1"/>
</dbReference>
<accession>A0A920CY48</accession>
<protein>
    <submittedName>
        <fullName evidence="6">Peptidase M20</fullName>
    </submittedName>
</protein>
<organism evidence="6 7">
    <name type="scientific">Paenibacillus montaniterrae</name>
    <dbReference type="NCBI Taxonomy" id="429341"/>
    <lineage>
        <taxon>Bacteria</taxon>
        <taxon>Bacillati</taxon>
        <taxon>Bacillota</taxon>
        <taxon>Bacilli</taxon>
        <taxon>Bacillales</taxon>
        <taxon>Paenibacillaceae</taxon>
        <taxon>Paenibacillus</taxon>
    </lineage>
</organism>
<evidence type="ECO:0000259" key="5">
    <source>
        <dbReference type="Pfam" id="PF07687"/>
    </source>
</evidence>
<dbReference type="InterPro" id="IPR011650">
    <property type="entry name" value="Peptidase_M20_dimer"/>
</dbReference>
<evidence type="ECO:0000256" key="2">
    <source>
        <dbReference type="ARBA" id="ARBA00022801"/>
    </source>
</evidence>
<comment type="similarity">
    <text evidence="1">Belongs to the peptidase M20 family.</text>
</comment>
<feature type="binding site" evidence="3">
    <location>
        <position position="106"/>
    </location>
    <ligand>
        <name>Mn(2+)</name>
        <dbReference type="ChEBI" id="CHEBI:29035"/>
        <label>2</label>
    </ligand>
</feature>
<feature type="binding site" evidence="3">
    <location>
        <position position="166"/>
    </location>
    <ligand>
        <name>Mn(2+)</name>
        <dbReference type="ChEBI" id="CHEBI:29035"/>
        <label>2</label>
    </ligand>
</feature>